<accession>A0A5B8U7B7</accession>
<dbReference type="AlphaFoldDB" id="A0A5B8U7B7"/>
<feature type="domain" description="Tyr recombinase" evidence="5">
    <location>
        <begin position="202"/>
        <end position="396"/>
    </location>
</feature>
<reference evidence="7 8" key="1">
    <citation type="journal article" date="2018" name="J. Microbiol.">
        <title>Baekduia soli gen. nov., sp. nov., a novel bacterium isolated from the soil of Baekdu Mountain and proposal of a novel family name, Baekduiaceae fam. nov.</title>
        <authorList>
            <person name="An D.S."/>
            <person name="Siddiqi M.Z."/>
            <person name="Kim K.H."/>
            <person name="Yu H.S."/>
            <person name="Im W.T."/>
        </authorList>
    </citation>
    <scope>NUCLEOTIDE SEQUENCE [LARGE SCALE GENOMIC DNA]</scope>
    <source>
        <strain evidence="7 8">BR7-21</strain>
    </source>
</reference>
<dbReference type="InterPro" id="IPR010998">
    <property type="entry name" value="Integrase_recombinase_N"/>
</dbReference>
<dbReference type="InterPro" id="IPR002104">
    <property type="entry name" value="Integrase_catalytic"/>
</dbReference>
<dbReference type="InterPro" id="IPR011010">
    <property type="entry name" value="DNA_brk_join_enz"/>
</dbReference>
<name>A0A5B8U7B7_9ACTN</name>
<dbReference type="RefSeq" id="WP_146920769.1">
    <property type="nucleotide sequence ID" value="NZ_CP042430.1"/>
</dbReference>
<dbReference type="GO" id="GO:0006310">
    <property type="term" value="P:DNA recombination"/>
    <property type="evidence" value="ECO:0007669"/>
    <property type="project" value="UniProtKB-KW"/>
</dbReference>
<keyword evidence="3" id="KW-0233">DNA recombination</keyword>
<keyword evidence="2 4" id="KW-0238">DNA-binding</keyword>
<dbReference type="PANTHER" id="PTHR30349:SF64">
    <property type="entry name" value="PROPHAGE INTEGRASE INTD-RELATED"/>
    <property type="match status" value="1"/>
</dbReference>
<gene>
    <name evidence="7" type="ORF">FSW04_15340</name>
</gene>
<dbReference type="EMBL" id="CP042430">
    <property type="protein sequence ID" value="QEC48815.1"/>
    <property type="molecule type" value="Genomic_DNA"/>
</dbReference>
<dbReference type="SUPFAM" id="SSF56349">
    <property type="entry name" value="DNA breaking-rejoining enzymes"/>
    <property type="match status" value="1"/>
</dbReference>
<dbReference type="PROSITE" id="PS51898">
    <property type="entry name" value="TYR_RECOMBINASE"/>
    <property type="match status" value="1"/>
</dbReference>
<dbReference type="Proteomes" id="UP000321805">
    <property type="component" value="Chromosome"/>
</dbReference>
<dbReference type="GO" id="GO:0003677">
    <property type="term" value="F:DNA binding"/>
    <property type="evidence" value="ECO:0007669"/>
    <property type="project" value="UniProtKB-UniRule"/>
</dbReference>
<dbReference type="Gene3D" id="1.10.443.10">
    <property type="entry name" value="Intergrase catalytic core"/>
    <property type="match status" value="1"/>
</dbReference>
<proteinExistence type="inferred from homology"/>
<dbReference type="InterPro" id="IPR013762">
    <property type="entry name" value="Integrase-like_cat_sf"/>
</dbReference>
<feature type="domain" description="Core-binding (CB)" evidence="6">
    <location>
        <begin position="90"/>
        <end position="181"/>
    </location>
</feature>
<dbReference type="KEGG" id="bsol:FSW04_15340"/>
<dbReference type="Gene3D" id="1.10.150.130">
    <property type="match status" value="1"/>
</dbReference>
<evidence type="ECO:0000259" key="6">
    <source>
        <dbReference type="PROSITE" id="PS51900"/>
    </source>
</evidence>
<evidence type="ECO:0000259" key="5">
    <source>
        <dbReference type="PROSITE" id="PS51898"/>
    </source>
</evidence>
<dbReference type="InterPro" id="IPR050090">
    <property type="entry name" value="Tyrosine_recombinase_XerCD"/>
</dbReference>
<evidence type="ECO:0000313" key="7">
    <source>
        <dbReference type="EMBL" id="QEC48815.1"/>
    </source>
</evidence>
<evidence type="ECO:0000256" key="4">
    <source>
        <dbReference type="PROSITE-ProRule" id="PRU01248"/>
    </source>
</evidence>
<protein>
    <submittedName>
        <fullName evidence="7">Site-specific integrase</fullName>
    </submittedName>
</protein>
<keyword evidence="8" id="KW-1185">Reference proteome</keyword>
<evidence type="ECO:0000256" key="2">
    <source>
        <dbReference type="ARBA" id="ARBA00023125"/>
    </source>
</evidence>
<dbReference type="PANTHER" id="PTHR30349">
    <property type="entry name" value="PHAGE INTEGRASE-RELATED"/>
    <property type="match status" value="1"/>
</dbReference>
<sequence length="410" mass="46327">MASAPKRAPEGVEIRHQRSCAQHAGRRCDCFPSVRAHVYDAGSKRLVRKSFNEPRHRRMPLRDRLLEAGGWRADATKLVRSGRLRARDERTVEALLQRFLEGAERGVILTSRRRPYSPSTLHRMRQAAEYRLVPAFGTKYPSDLTTPGLRRFVETLLGEGLSPSSIANTIKPLSAMYRWAIGIGEATANPCAELGLPSGGRRRERIATPEEAGRLLSLLREDEVALWALAFYAGLRRSEAIGLAVDAIEFDRRRLTIRRSYHVESATINEQRGKSDAAWRTLPMVGSLHTILREHLVRSGRREGFLFGPSPEAPWAGQWGPVLRRAYQRWDKAGEQRIGFHECRHTYASWIIAAAARSGEYVDIKELSALMGHSTIQQTMDLYGHLMPDHLDRHERFLSTFLDDFGTAAS</sequence>
<dbReference type="OrthoDB" id="1822491at2"/>
<organism evidence="7 8">
    <name type="scientific">Baekduia soli</name>
    <dbReference type="NCBI Taxonomy" id="496014"/>
    <lineage>
        <taxon>Bacteria</taxon>
        <taxon>Bacillati</taxon>
        <taxon>Actinomycetota</taxon>
        <taxon>Thermoleophilia</taxon>
        <taxon>Solirubrobacterales</taxon>
        <taxon>Baekduiaceae</taxon>
        <taxon>Baekduia</taxon>
    </lineage>
</organism>
<dbReference type="CDD" id="cd01189">
    <property type="entry name" value="INT_ICEBs1_C_like"/>
    <property type="match status" value="1"/>
</dbReference>
<evidence type="ECO:0000256" key="1">
    <source>
        <dbReference type="ARBA" id="ARBA00008857"/>
    </source>
</evidence>
<dbReference type="InterPro" id="IPR044068">
    <property type="entry name" value="CB"/>
</dbReference>
<comment type="similarity">
    <text evidence="1">Belongs to the 'phage' integrase family.</text>
</comment>
<evidence type="ECO:0000313" key="8">
    <source>
        <dbReference type="Proteomes" id="UP000321805"/>
    </source>
</evidence>
<evidence type="ECO:0000256" key="3">
    <source>
        <dbReference type="ARBA" id="ARBA00023172"/>
    </source>
</evidence>
<dbReference type="PROSITE" id="PS51900">
    <property type="entry name" value="CB"/>
    <property type="match status" value="1"/>
</dbReference>
<dbReference type="GO" id="GO:0015074">
    <property type="term" value="P:DNA integration"/>
    <property type="evidence" value="ECO:0007669"/>
    <property type="project" value="InterPro"/>
</dbReference>
<dbReference type="Pfam" id="PF00589">
    <property type="entry name" value="Phage_integrase"/>
    <property type="match status" value="1"/>
</dbReference>